<reference evidence="4 5" key="1">
    <citation type="submission" date="2020-08" db="EMBL/GenBank/DDBJ databases">
        <title>Functional genomics of gut bacteria from endangered species of beetles.</title>
        <authorList>
            <person name="Carlos-Shanley C."/>
        </authorList>
    </citation>
    <scope>NUCLEOTIDE SEQUENCE [LARGE SCALE GENOMIC DNA]</scope>
    <source>
        <strain evidence="4 5">S00151</strain>
    </source>
</reference>
<evidence type="ECO:0000313" key="5">
    <source>
        <dbReference type="Proteomes" id="UP000592180"/>
    </source>
</evidence>
<keyword evidence="2" id="KW-0812">Transmembrane</keyword>
<dbReference type="SMART" id="SM00342">
    <property type="entry name" value="HTH_ARAC"/>
    <property type="match status" value="1"/>
</dbReference>
<proteinExistence type="predicted"/>
<dbReference type="PANTHER" id="PTHR43280">
    <property type="entry name" value="ARAC-FAMILY TRANSCRIPTIONAL REGULATOR"/>
    <property type="match status" value="1"/>
</dbReference>
<dbReference type="Pfam" id="PF12833">
    <property type="entry name" value="HTH_18"/>
    <property type="match status" value="1"/>
</dbReference>
<feature type="transmembrane region" description="Helical" evidence="2">
    <location>
        <begin position="393"/>
        <end position="414"/>
    </location>
</feature>
<dbReference type="GO" id="GO:0003700">
    <property type="term" value="F:DNA-binding transcription factor activity"/>
    <property type="evidence" value="ECO:0007669"/>
    <property type="project" value="InterPro"/>
</dbReference>
<evidence type="ECO:0000256" key="1">
    <source>
        <dbReference type="ARBA" id="ARBA00023125"/>
    </source>
</evidence>
<dbReference type="GO" id="GO:0043565">
    <property type="term" value="F:sequence-specific DNA binding"/>
    <property type="evidence" value="ECO:0007669"/>
    <property type="project" value="InterPro"/>
</dbReference>
<keyword evidence="1 4" id="KW-0238">DNA-binding</keyword>
<dbReference type="AlphaFoldDB" id="A0A840K6K2"/>
<sequence length="573" mass="67874">MKKVKVLYIFFICIKVFSQNTSDQKASLEIDSLLKKGQKELAYFKLNQENIKFKRLSKYDLSDHLYIKFDSATTLYRNREYLNAEKAVLSTLREVENNKDKLTLAYYESLKHIGISRLFYIEKRMGNVSQGLKYLKFFSQGLSPIYQKKQRIFFAVAYIELGNYKKGIQVLDLRINDIYQDKENVLYNSFLKSEEIATTYNTKGDAFIKWYKDTGQKQFLDSSKLNYERAYQIMKHSSIHAQHSKTLLTHRLAHIALLKKQYNYSLSLYNKCEKNSVLMEKNFSRETVWLGKAEIYTFLKKTDSAFYYINKVYNKKTEAKCAYDTKLKIYHLLSINYENTGESKSAYRYAKLSLSEMEKKRVRDTSGNAFLGMYEQQEIKSVSKEMIKKNRRFTFLLIVLLVLTFSVIIFFIVYRNNKRKKKTFLEFQKKIDEIHNFNIYPVTTEKIENPIIIEDELVNQILKKIDLMESDKKFLSNNFKLAQIAKQLNTNTTYLSQIINQHKGMTFSEYVNNLRINYVLKELNSNAKFRKYTIQAMSEELGYKSPTTFTNAFKSRVKMTPLYYIQQLEKNNH</sequence>
<dbReference type="Gene3D" id="1.10.10.60">
    <property type="entry name" value="Homeodomain-like"/>
    <property type="match status" value="2"/>
</dbReference>
<dbReference type="PROSITE" id="PS01124">
    <property type="entry name" value="HTH_ARAC_FAMILY_2"/>
    <property type="match status" value="1"/>
</dbReference>
<organism evidence="4 5">
    <name type="scientific">Chryseobacterium defluvii</name>
    <dbReference type="NCBI Taxonomy" id="160396"/>
    <lineage>
        <taxon>Bacteria</taxon>
        <taxon>Pseudomonadati</taxon>
        <taxon>Bacteroidota</taxon>
        <taxon>Flavobacteriia</taxon>
        <taxon>Flavobacteriales</taxon>
        <taxon>Weeksellaceae</taxon>
        <taxon>Chryseobacterium group</taxon>
        <taxon>Chryseobacterium</taxon>
    </lineage>
</organism>
<dbReference type="PANTHER" id="PTHR43280:SF29">
    <property type="entry name" value="ARAC-FAMILY TRANSCRIPTIONAL REGULATOR"/>
    <property type="match status" value="1"/>
</dbReference>
<dbReference type="Proteomes" id="UP000592180">
    <property type="component" value="Unassembled WGS sequence"/>
</dbReference>
<gene>
    <name evidence="4" type="ORF">HNP38_000111</name>
</gene>
<keyword evidence="2" id="KW-1133">Transmembrane helix</keyword>
<name>A0A840K6K2_9FLAO</name>
<evidence type="ECO:0000256" key="2">
    <source>
        <dbReference type="SAM" id="Phobius"/>
    </source>
</evidence>
<dbReference type="RefSeq" id="WP_184182850.1">
    <property type="nucleotide sequence ID" value="NZ_JACHLE010000001.1"/>
</dbReference>
<comment type="caution">
    <text evidence="4">The sequence shown here is derived from an EMBL/GenBank/DDBJ whole genome shotgun (WGS) entry which is preliminary data.</text>
</comment>
<accession>A0A840K6K2</accession>
<keyword evidence="2" id="KW-0472">Membrane</keyword>
<protein>
    <submittedName>
        <fullName evidence="4">AraC-like DNA-binding protein</fullName>
    </submittedName>
</protein>
<dbReference type="InterPro" id="IPR018060">
    <property type="entry name" value="HTH_AraC"/>
</dbReference>
<dbReference type="EMBL" id="JACHLE010000001">
    <property type="protein sequence ID" value="MBB4804839.1"/>
    <property type="molecule type" value="Genomic_DNA"/>
</dbReference>
<evidence type="ECO:0000313" key="4">
    <source>
        <dbReference type="EMBL" id="MBB4804839.1"/>
    </source>
</evidence>
<feature type="domain" description="HTH araC/xylS-type" evidence="3">
    <location>
        <begin position="459"/>
        <end position="567"/>
    </location>
</feature>
<keyword evidence="5" id="KW-1185">Reference proteome</keyword>
<evidence type="ECO:0000259" key="3">
    <source>
        <dbReference type="PROSITE" id="PS01124"/>
    </source>
</evidence>